<name>A0A0H5SLZ9_HERHM</name>
<dbReference type="AlphaFoldDB" id="A0A0H5SLZ9"/>
<dbReference type="Proteomes" id="UP000236497">
    <property type="component" value="Unassembled WGS sequence"/>
</dbReference>
<protein>
    <submittedName>
        <fullName evidence="1">Uncharacterized protein</fullName>
    </submittedName>
</protein>
<sequence length="270" mass="31396">MLRLKLSDHIINASNVSYGEPKLSVHTGKQLETLSFSLQVRGKTLKEDFNNKLHKVKDGGIFSTDNNGINIKEYKLVNHSYSYTENYSDEDTIYTYTLYLEEIERLKIDSLVIAGVEVTPYEFTEKYDDAIIIQAKIKLSKEDAEKLDMATKENKYFDVIRKGISDEVKKMRFGKVIWSENDGYIKKDIVLVEDIYDNKESPLSKFFQPEFSNIMDMLSYIKNLNDELLKLLISRGQLSAEELEQIKTVAKNNIRATTKEYYRVEDIDKF</sequence>
<gene>
    <name evidence="1" type="ORF">HHT355_2655</name>
</gene>
<reference evidence="1 2" key="1">
    <citation type="submission" date="2015-06" db="EMBL/GenBank/DDBJ databases">
        <authorList>
            <person name="Wibberg Daniel"/>
        </authorList>
    </citation>
    <scope>NUCLEOTIDE SEQUENCE [LARGE SCALE GENOMIC DNA]</scope>
    <source>
        <strain evidence="1 2">T3/55T</strain>
    </source>
</reference>
<dbReference type="OrthoDB" id="3035336at2"/>
<dbReference type="RefSeq" id="WP_103203899.1">
    <property type="nucleotide sequence ID" value="NZ_CVTD020000029.1"/>
</dbReference>
<proteinExistence type="predicted"/>
<organism evidence="1 2">
    <name type="scientific">Herbinix hemicellulosilytica</name>
    <dbReference type="NCBI Taxonomy" id="1564487"/>
    <lineage>
        <taxon>Bacteria</taxon>
        <taxon>Bacillati</taxon>
        <taxon>Bacillota</taxon>
        <taxon>Clostridia</taxon>
        <taxon>Lachnospirales</taxon>
        <taxon>Lachnospiraceae</taxon>
        <taxon>Herbinix</taxon>
    </lineage>
</organism>
<dbReference type="EMBL" id="CVTD020000029">
    <property type="protein sequence ID" value="CRZ35836.1"/>
    <property type="molecule type" value="Genomic_DNA"/>
</dbReference>
<evidence type="ECO:0000313" key="2">
    <source>
        <dbReference type="Proteomes" id="UP000236497"/>
    </source>
</evidence>
<keyword evidence="2" id="KW-1185">Reference proteome</keyword>
<evidence type="ECO:0000313" key="1">
    <source>
        <dbReference type="EMBL" id="CRZ35836.1"/>
    </source>
</evidence>
<accession>A0A0H5SLZ9</accession>